<comment type="caution">
    <text evidence="3">The sequence shown here is derived from an EMBL/GenBank/DDBJ whole genome shotgun (WGS) entry which is preliminary data.</text>
</comment>
<dbReference type="InterPro" id="IPR050482">
    <property type="entry name" value="Sensor_HK_TwoCompSys"/>
</dbReference>
<evidence type="ECO:0000313" key="3">
    <source>
        <dbReference type="EMBL" id="MPM35785.1"/>
    </source>
</evidence>
<dbReference type="SUPFAM" id="SSF55874">
    <property type="entry name" value="ATPase domain of HSP90 chaperone/DNA topoisomerase II/histidine kinase"/>
    <property type="match status" value="1"/>
</dbReference>
<name>A0A644Z4F1_9ZZZZ</name>
<organism evidence="3">
    <name type="scientific">bioreactor metagenome</name>
    <dbReference type="NCBI Taxonomy" id="1076179"/>
    <lineage>
        <taxon>unclassified sequences</taxon>
        <taxon>metagenomes</taxon>
        <taxon>ecological metagenomes</taxon>
    </lineage>
</organism>
<dbReference type="Gene3D" id="3.30.565.10">
    <property type="entry name" value="Histidine kinase-like ATPase, C-terminal domain"/>
    <property type="match status" value="1"/>
</dbReference>
<evidence type="ECO:0000256" key="2">
    <source>
        <dbReference type="ARBA" id="ARBA00022777"/>
    </source>
</evidence>
<protein>
    <recommendedName>
        <fullName evidence="4">Histidine kinase</fullName>
    </recommendedName>
</protein>
<dbReference type="AlphaFoldDB" id="A0A644Z4F1"/>
<gene>
    <name evidence="3" type="ORF">SDC9_82379</name>
</gene>
<proteinExistence type="predicted"/>
<sequence>MRVTCSLSEDAMLTLGIEDDGAGFDVAAVRRAGLSVGLRSMEARTRRMGAEFHVRSRPGDTALQLVLPLSQQGESAEVVDTAESVS</sequence>
<reference evidence="3" key="1">
    <citation type="submission" date="2019-08" db="EMBL/GenBank/DDBJ databases">
        <authorList>
            <person name="Kucharzyk K."/>
            <person name="Murdoch R.W."/>
            <person name="Higgins S."/>
            <person name="Loffler F."/>
        </authorList>
    </citation>
    <scope>NUCLEOTIDE SEQUENCE</scope>
</reference>
<accession>A0A644Z4F1</accession>
<dbReference type="PANTHER" id="PTHR24421">
    <property type="entry name" value="NITRATE/NITRITE SENSOR PROTEIN NARX-RELATED"/>
    <property type="match status" value="1"/>
</dbReference>
<dbReference type="GO" id="GO:0016301">
    <property type="term" value="F:kinase activity"/>
    <property type="evidence" value="ECO:0007669"/>
    <property type="project" value="UniProtKB-KW"/>
</dbReference>
<keyword evidence="1" id="KW-0808">Transferase</keyword>
<dbReference type="GO" id="GO:0000160">
    <property type="term" value="P:phosphorelay signal transduction system"/>
    <property type="evidence" value="ECO:0007669"/>
    <property type="project" value="UniProtKB-KW"/>
</dbReference>
<evidence type="ECO:0008006" key="4">
    <source>
        <dbReference type="Google" id="ProtNLM"/>
    </source>
</evidence>
<evidence type="ECO:0000256" key="1">
    <source>
        <dbReference type="ARBA" id="ARBA00022679"/>
    </source>
</evidence>
<dbReference type="InterPro" id="IPR036890">
    <property type="entry name" value="HATPase_C_sf"/>
</dbReference>
<keyword evidence="2" id="KW-0418">Kinase</keyword>
<dbReference type="EMBL" id="VSSQ01007396">
    <property type="protein sequence ID" value="MPM35785.1"/>
    <property type="molecule type" value="Genomic_DNA"/>
</dbReference>